<evidence type="ECO:0000313" key="3">
    <source>
        <dbReference type="EMBL" id="MFB9075269.1"/>
    </source>
</evidence>
<comment type="caution">
    <text evidence="3">The sequence shown here is derived from an EMBL/GenBank/DDBJ whole genome shotgun (WGS) entry which is preliminary data.</text>
</comment>
<accession>A0ABV5G8I3</accession>
<feature type="signal peptide" evidence="2">
    <location>
        <begin position="1"/>
        <end position="36"/>
    </location>
</feature>
<keyword evidence="2" id="KW-0732">Signal</keyword>
<evidence type="ECO:0000256" key="1">
    <source>
        <dbReference type="SAM" id="MobiDB-lite"/>
    </source>
</evidence>
<keyword evidence="4" id="KW-1185">Reference proteome</keyword>
<evidence type="ECO:0000256" key="2">
    <source>
        <dbReference type="SAM" id="SignalP"/>
    </source>
</evidence>
<protein>
    <submittedName>
        <fullName evidence="3">Uncharacterized protein</fullName>
    </submittedName>
</protein>
<sequence>MVRRSGGGPGRRPWRADLLFCLLSCGLCAPAPPAQAPPLALRGRLLKKPWLGAPSSLISSPSFPPPPPYGLMPAPSGAASLRFASRQKTTGERNNPPPRREEPQMSHHAIYDSMQDNCADILTPVCPFCGQQGWITVPQTGADALMDGQPVQDALPEVDHRLREQITSGIHPRCFPGAEFGDGIDPDLIRGH</sequence>
<feature type="region of interest" description="Disordered" evidence="1">
    <location>
        <begin position="86"/>
        <end position="105"/>
    </location>
</feature>
<dbReference type="Proteomes" id="UP001589575">
    <property type="component" value="Unassembled WGS sequence"/>
</dbReference>
<dbReference type="EMBL" id="JBHMFI010000023">
    <property type="protein sequence ID" value="MFB9075269.1"/>
    <property type="molecule type" value="Genomic_DNA"/>
</dbReference>
<evidence type="ECO:0000313" key="4">
    <source>
        <dbReference type="Proteomes" id="UP001589575"/>
    </source>
</evidence>
<reference evidence="3 4" key="1">
    <citation type="submission" date="2024-09" db="EMBL/GenBank/DDBJ databases">
        <authorList>
            <person name="Sun Q."/>
            <person name="Mori K."/>
        </authorList>
    </citation>
    <scope>NUCLEOTIDE SEQUENCE [LARGE SCALE GENOMIC DNA]</scope>
    <source>
        <strain evidence="3 4">CCM 7609</strain>
    </source>
</reference>
<name>A0ABV5G8I3_9MICC</name>
<organism evidence="3 4">
    <name type="scientific">Citricoccus parietis</name>
    <dbReference type="NCBI Taxonomy" id="592307"/>
    <lineage>
        <taxon>Bacteria</taxon>
        <taxon>Bacillati</taxon>
        <taxon>Actinomycetota</taxon>
        <taxon>Actinomycetes</taxon>
        <taxon>Micrococcales</taxon>
        <taxon>Micrococcaceae</taxon>
        <taxon>Citricoccus</taxon>
    </lineage>
</organism>
<proteinExistence type="predicted"/>
<feature type="chain" id="PRO_5047537902" evidence="2">
    <location>
        <begin position="37"/>
        <end position="192"/>
    </location>
</feature>
<gene>
    <name evidence="3" type="ORF">ACFFX0_30490</name>
</gene>